<feature type="chain" id="PRO_5017315980" evidence="1">
    <location>
        <begin position="23"/>
        <end position="47"/>
    </location>
</feature>
<sequence>MSKLSFVVLLVVVNTLVLQAMSHDSEAQAPLQEAQAPLQGLNLNPLD</sequence>
<dbReference type="EMBL" id="LXQA011253424">
    <property type="protein sequence ID" value="MCI90760.1"/>
    <property type="molecule type" value="Genomic_DNA"/>
</dbReference>
<comment type="caution">
    <text evidence="2">The sequence shown here is derived from an EMBL/GenBank/DDBJ whole genome shotgun (WGS) entry which is preliminary data.</text>
</comment>
<dbReference type="Proteomes" id="UP000265520">
    <property type="component" value="Unassembled WGS sequence"/>
</dbReference>
<keyword evidence="1" id="KW-0732">Signal</keyword>
<feature type="non-terminal residue" evidence="2">
    <location>
        <position position="47"/>
    </location>
</feature>
<keyword evidence="3" id="KW-1185">Reference proteome</keyword>
<organism evidence="2 3">
    <name type="scientific">Trifolium medium</name>
    <dbReference type="NCBI Taxonomy" id="97028"/>
    <lineage>
        <taxon>Eukaryota</taxon>
        <taxon>Viridiplantae</taxon>
        <taxon>Streptophyta</taxon>
        <taxon>Embryophyta</taxon>
        <taxon>Tracheophyta</taxon>
        <taxon>Spermatophyta</taxon>
        <taxon>Magnoliopsida</taxon>
        <taxon>eudicotyledons</taxon>
        <taxon>Gunneridae</taxon>
        <taxon>Pentapetalae</taxon>
        <taxon>rosids</taxon>
        <taxon>fabids</taxon>
        <taxon>Fabales</taxon>
        <taxon>Fabaceae</taxon>
        <taxon>Papilionoideae</taxon>
        <taxon>50 kb inversion clade</taxon>
        <taxon>NPAAA clade</taxon>
        <taxon>Hologalegina</taxon>
        <taxon>IRL clade</taxon>
        <taxon>Trifolieae</taxon>
        <taxon>Trifolium</taxon>
    </lineage>
</organism>
<proteinExistence type="predicted"/>
<evidence type="ECO:0000256" key="1">
    <source>
        <dbReference type="SAM" id="SignalP"/>
    </source>
</evidence>
<accession>A0A392VWC7</accession>
<reference evidence="2 3" key="1">
    <citation type="journal article" date="2018" name="Front. Plant Sci.">
        <title>Red Clover (Trifolium pratense) and Zigzag Clover (T. medium) - A Picture of Genomic Similarities and Differences.</title>
        <authorList>
            <person name="Dluhosova J."/>
            <person name="Istvanek J."/>
            <person name="Nedelnik J."/>
            <person name="Repkova J."/>
        </authorList>
    </citation>
    <scope>NUCLEOTIDE SEQUENCE [LARGE SCALE GENOMIC DNA]</scope>
    <source>
        <strain evidence="3">cv. 10/8</strain>
        <tissue evidence="2">Leaf</tissue>
    </source>
</reference>
<protein>
    <submittedName>
        <fullName evidence="2">Uncharacterized protein</fullName>
    </submittedName>
</protein>
<evidence type="ECO:0000313" key="3">
    <source>
        <dbReference type="Proteomes" id="UP000265520"/>
    </source>
</evidence>
<dbReference type="AlphaFoldDB" id="A0A392VWC7"/>
<name>A0A392VWC7_9FABA</name>
<evidence type="ECO:0000313" key="2">
    <source>
        <dbReference type="EMBL" id="MCI90760.1"/>
    </source>
</evidence>
<feature type="signal peptide" evidence="1">
    <location>
        <begin position="1"/>
        <end position="22"/>
    </location>
</feature>